<dbReference type="InterPro" id="IPR010483">
    <property type="entry name" value="Alpha_2_MRAP_C"/>
</dbReference>
<keyword evidence="1" id="KW-0732">Signal</keyword>
<name>A0A0N5B8Y2_STREA</name>
<feature type="chain" id="PRO_5005894101" evidence="1">
    <location>
        <begin position="25"/>
        <end position="320"/>
    </location>
</feature>
<evidence type="ECO:0000313" key="3">
    <source>
        <dbReference type="Proteomes" id="UP000046392"/>
    </source>
</evidence>
<dbReference type="SUPFAM" id="SSF47045">
    <property type="entry name" value="RAP domain-like"/>
    <property type="match status" value="2"/>
</dbReference>
<sequence>MFPGNLHKLLTFIILFLISTSTLCQIKEFRSEKINYIYEKAKFLYDNGPKIEKLKNELKKFDKIVMDLKQSKSQDKKEVYEVDKKMIQMLNKYGLDEAAKSFSTKYKHEHSLFVEDQENNRVDDFDKDFEIYEVQQLWSKVGKLNAKNSERKAIYGMLADYHGHLKKYYNLLKEIDEIEKGENDVTEDRHHLKESKEKEAKSLNNQLEDEYIRVMNKMTLISNNPFLHDVVRKLYDEAMSSDKFSEDEIKELRGELRSLQEQFFRLDYHKSQLEEISQFERKEAITEDSRKNEEMAEMLRKKVKKYAEYLRNKINPHLEL</sequence>
<dbReference type="InterPro" id="IPR036744">
    <property type="entry name" value="RAP_sf"/>
</dbReference>
<dbReference type="STRING" id="174720.A0A0N5B8Y2"/>
<dbReference type="WBParaSite" id="SPAL_0000250400.1">
    <property type="protein sequence ID" value="SPAL_0000250400.1"/>
    <property type="gene ID" value="SPAL_0000250400"/>
</dbReference>
<dbReference type="GO" id="GO:0048259">
    <property type="term" value="P:regulation of receptor-mediated endocytosis"/>
    <property type="evidence" value="ECO:0007669"/>
    <property type="project" value="TreeGrafter"/>
</dbReference>
<evidence type="ECO:0000259" key="2">
    <source>
        <dbReference type="Pfam" id="PF06401"/>
    </source>
</evidence>
<dbReference type="InterPro" id="IPR038003">
    <property type="entry name" value="A2-macroglobuin_RAP"/>
</dbReference>
<dbReference type="PANTHER" id="PTHR16560:SF2">
    <property type="entry name" value="ALPHA-2-MACROGLOBULIN RECEPTOR-ASSOCIATED PROTEIN"/>
    <property type="match status" value="1"/>
</dbReference>
<dbReference type="Proteomes" id="UP000046392">
    <property type="component" value="Unplaced"/>
</dbReference>
<dbReference type="GO" id="GO:0050750">
    <property type="term" value="F:low-density lipoprotein particle receptor binding"/>
    <property type="evidence" value="ECO:0007669"/>
    <property type="project" value="InterPro"/>
</dbReference>
<keyword evidence="3" id="KW-1185">Reference proteome</keyword>
<reference evidence="4" key="1">
    <citation type="submission" date="2017-02" db="UniProtKB">
        <authorList>
            <consortium name="WormBaseParasite"/>
        </authorList>
    </citation>
    <scope>IDENTIFICATION</scope>
</reference>
<evidence type="ECO:0000313" key="4">
    <source>
        <dbReference type="WBParaSite" id="SPAL_0000250400.1"/>
    </source>
</evidence>
<dbReference type="GO" id="GO:0005783">
    <property type="term" value="C:endoplasmic reticulum"/>
    <property type="evidence" value="ECO:0007669"/>
    <property type="project" value="InterPro"/>
</dbReference>
<proteinExistence type="predicted"/>
<feature type="domain" description="Alpha-2-macroglobulin RAP C-terminal" evidence="2">
    <location>
        <begin position="134"/>
        <end position="320"/>
    </location>
</feature>
<evidence type="ECO:0000256" key="1">
    <source>
        <dbReference type="SAM" id="SignalP"/>
    </source>
</evidence>
<accession>A0A0N5B8Y2</accession>
<organism evidence="3 4">
    <name type="scientific">Strongyloides papillosus</name>
    <name type="common">Intestinal threadworm</name>
    <dbReference type="NCBI Taxonomy" id="174720"/>
    <lineage>
        <taxon>Eukaryota</taxon>
        <taxon>Metazoa</taxon>
        <taxon>Ecdysozoa</taxon>
        <taxon>Nematoda</taxon>
        <taxon>Chromadorea</taxon>
        <taxon>Rhabditida</taxon>
        <taxon>Tylenchina</taxon>
        <taxon>Panagrolaimomorpha</taxon>
        <taxon>Strongyloidoidea</taxon>
        <taxon>Strongyloididae</taxon>
        <taxon>Strongyloides</taxon>
    </lineage>
</organism>
<dbReference type="PANTHER" id="PTHR16560">
    <property type="entry name" value="ALPHA-2-MACROGLOBULIN RECEPTOR-ASSOCIATED PROTEIN"/>
    <property type="match status" value="1"/>
</dbReference>
<dbReference type="Pfam" id="PF06401">
    <property type="entry name" value="Alpha-2-MRAP_C"/>
    <property type="match status" value="1"/>
</dbReference>
<dbReference type="GO" id="GO:0048019">
    <property type="term" value="F:receptor antagonist activity"/>
    <property type="evidence" value="ECO:0007669"/>
    <property type="project" value="InterPro"/>
</dbReference>
<protein>
    <submittedName>
        <fullName evidence="4">Alpha-2-MRAP_C domain-containing protein</fullName>
    </submittedName>
</protein>
<dbReference type="AlphaFoldDB" id="A0A0N5B8Y2"/>
<feature type="signal peptide" evidence="1">
    <location>
        <begin position="1"/>
        <end position="24"/>
    </location>
</feature>
<dbReference type="Gene3D" id="1.20.81.10">
    <property type="entry name" value="RAP domain"/>
    <property type="match status" value="2"/>
</dbReference>
<dbReference type="GO" id="GO:0008201">
    <property type="term" value="F:heparin binding"/>
    <property type="evidence" value="ECO:0007669"/>
    <property type="project" value="InterPro"/>
</dbReference>